<evidence type="ECO:0000313" key="7">
    <source>
        <dbReference type="EnsemblMetazoa" id="XP_038062044.1"/>
    </source>
</evidence>
<dbReference type="GO" id="GO:0005840">
    <property type="term" value="C:ribosome"/>
    <property type="evidence" value="ECO:0007669"/>
    <property type="project" value="UniProtKB-KW"/>
</dbReference>
<sequence length="131" mass="15128">MGDSAVTVRTRKFMTNRLLNRKQMVVDVLHPGKATVPKTEIREQLAKVYKTTADVIFCFGFRTQFGGGKTTGFGLVYDTLDFAKKYEPKYRLARHGLYERKRPSRKQRKERKNRQKKVRGTAKTKVSAGKK</sequence>
<dbReference type="GO" id="GO:0003735">
    <property type="term" value="F:structural constituent of ribosome"/>
    <property type="evidence" value="ECO:0007669"/>
    <property type="project" value="InterPro"/>
</dbReference>
<dbReference type="InterPro" id="IPR001976">
    <property type="entry name" value="Ribosomal_eS24"/>
</dbReference>
<dbReference type="SUPFAM" id="SSF54189">
    <property type="entry name" value="Ribosomal proteins S24e, L23 and L15e"/>
    <property type="match status" value="1"/>
</dbReference>
<dbReference type="Pfam" id="PF01282">
    <property type="entry name" value="Ribosomal_S24e"/>
    <property type="match status" value="1"/>
</dbReference>
<dbReference type="InterPro" id="IPR018098">
    <property type="entry name" value="Ribosomal_eS24_CS"/>
</dbReference>
<feature type="region of interest" description="Disordered" evidence="6">
    <location>
        <begin position="94"/>
        <end position="131"/>
    </location>
</feature>
<dbReference type="HAMAP" id="MF_00545">
    <property type="entry name" value="Ribosomal_eS24"/>
    <property type="match status" value="1"/>
</dbReference>
<protein>
    <recommendedName>
        <fullName evidence="5">40S ribosomal protein S24</fullName>
    </recommendedName>
</protein>
<name>A0A914AF95_PATMI</name>
<dbReference type="AlphaFoldDB" id="A0A914AF95"/>
<evidence type="ECO:0000256" key="3">
    <source>
        <dbReference type="ARBA" id="ARBA00023274"/>
    </source>
</evidence>
<keyword evidence="2 4" id="KW-0689">Ribosomal protein</keyword>
<evidence type="ECO:0000256" key="6">
    <source>
        <dbReference type="SAM" id="MobiDB-lite"/>
    </source>
</evidence>
<dbReference type="Proteomes" id="UP000887568">
    <property type="component" value="Unplaced"/>
</dbReference>
<dbReference type="Gene3D" id="3.30.70.3370">
    <property type="match status" value="1"/>
</dbReference>
<dbReference type="GeneID" id="119732552"/>
<dbReference type="OrthoDB" id="5571754at2759"/>
<dbReference type="OMA" id="IRVKKYM"/>
<reference evidence="7" key="1">
    <citation type="submission" date="2022-11" db="UniProtKB">
        <authorList>
            <consortium name="EnsemblMetazoa"/>
        </authorList>
    </citation>
    <scope>IDENTIFICATION</scope>
</reference>
<dbReference type="InterPro" id="IPR053709">
    <property type="entry name" value="eRP_eS24_sf"/>
</dbReference>
<evidence type="ECO:0000256" key="2">
    <source>
        <dbReference type="ARBA" id="ARBA00022980"/>
    </source>
</evidence>
<proteinExistence type="inferred from homology"/>
<dbReference type="GO" id="GO:0006412">
    <property type="term" value="P:translation"/>
    <property type="evidence" value="ECO:0007669"/>
    <property type="project" value="InterPro"/>
</dbReference>
<keyword evidence="8" id="KW-1185">Reference proteome</keyword>
<evidence type="ECO:0000256" key="4">
    <source>
        <dbReference type="RuleBase" id="RU004381"/>
    </source>
</evidence>
<dbReference type="InterPro" id="IPR012678">
    <property type="entry name" value="Ribosomal_uL23/eL15/eS24_sf"/>
</dbReference>
<dbReference type="GO" id="GO:1990904">
    <property type="term" value="C:ribonucleoprotein complex"/>
    <property type="evidence" value="ECO:0007669"/>
    <property type="project" value="UniProtKB-KW"/>
</dbReference>
<accession>A0A914AF95</accession>
<organism evidence="7 8">
    <name type="scientific">Patiria miniata</name>
    <name type="common">Bat star</name>
    <name type="synonym">Asterina miniata</name>
    <dbReference type="NCBI Taxonomy" id="46514"/>
    <lineage>
        <taxon>Eukaryota</taxon>
        <taxon>Metazoa</taxon>
        <taxon>Echinodermata</taxon>
        <taxon>Eleutherozoa</taxon>
        <taxon>Asterozoa</taxon>
        <taxon>Asteroidea</taxon>
        <taxon>Valvatacea</taxon>
        <taxon>Valvatida</taxon>
        <taxon>Asterinidae</taxon>
        <taxon>Patiria</taxon>
    </lineage>
</organism>
<evidence type="ECO:0000256" key="1">
    <source>
        <dbReference type="ARBA" id="ARBA00009680"/>
    </source>
</evidence>
<dbReference type="FunFam" id="3.30.70.3370:FF:000001">
    <property type="entry name" value="40S ribosomal protein S24"/>
    <property type="match status" value="1"/>
</dbReference>
<dbReference type="PANTHER" id="PTHR10496">
    <property type="entry name" value="40S RIBOSOMAL PROTEIN S24"/>
    <property type="match status" value="1"/>
</dbReference>
<dbReference type="RefSeq" id="XP_038062044.1">
    <property type="nucleotide sequence ID" value="XM_038206116.1"/>
</dbReference>
<dbReference type="EnsemblMetazoa" id="XM_038206116.1">
    <property type="protein sequence ID" value="XP_038062044.1"/>
    <property type="gene ID" value="LOC119732552"/>
</dbReference>
<dbReference type="PROSITE" id="PS00529">
    <property type="entry name" value="RIBOSOMAL_S24E"/>
    <property type="match status" value="1"/>
</dbReference>
<keyword evidence="3 4" id="KW-0687">Ribonucleoprotein</keyword>
<evidence type="ECO:0000313" key="8">
    <source>
        <dbReference type="Proteomes" id="UP000887568"/>
    </source>
</evidence>
<evidence type="ECO:0000256" key="5">
    <source>
        <dbReference type="RuleBase" id="RU004383"/>
    </source>
</evidence>
<comment type="similarity">
    <text evidence="1 4">Belongs to the eukaryotic ribosomal protein eS24 family.</text>
</comment>
<feature type="compositionally biased region" description="Basic residues" evidence="6">
    <location>
        <begin position="102"/>
        <end position="131"/>
    </location>
</feature>